<accession>A0A194V0M6</accession>
<evidence type="ECO:0000256" key="1">
    <source>
        <dbReference type="SAM" id="MobiDB-lite"/>
    </source>
</evidence>
<dbReference type="EMBL" id="KN714700">
    <property type="protein sequence ID" value="KUI57482.1"/>
    <property type="molecule type" value="Genomic_DNA"/>
</dbReference>
<feature type="compositionally biased region" description="Basic and acidic residues" evidence="1">
    <location>
        <begin position="106"/>
        <end position="122"/>
    </location>
</feature>
<keyword evidence="3" id="KW-1185">Reference proteome</keyword>
<reference evidence="3" key="1">
    <citation type="submission" date="2014-12" db="EMBL/GenBank/DDBJ databases">
        <title>Genome Sequence of Valsa Canker Pathogens Uncovers a Specific Adaption of Colonization on Woody Bark.</title>
        <authorList>
            <person name="Yin Z."/>
            <person name="Liu H."/>
            <person name="Gao X."/>
            <person name="Li Z."/>
            <person name="Song N."/>
            <person name="Ke X."/>
            <person name="Dai Q."/>
            <person name="Wu Y."/>
            <person name="Sun Y."/>
            <person name="Xu J.-R."/>
            <person name="Kang Z.K."/>
            <person name="Wang L."/>
            <person name="Huang L."/>
        </authorList>
    </citation>
    <scope>NUCLEOTIDE SEQUENCE [LARGE SCALE GENOMIC DNA]</scope>
    <source>
        <strain evidence="3">SXYL134</strain>
    </source>
</reference>
<feature type="region of interest" description="Disordered" evidence="1">
    <location>
        <begin position="378"/>
        <end position="402"/>
    </location>
</feature>
<evidence type="ECO:0000313" key="3">
    <source>
        <dbReference type="Proteomes" id="UP000078576"/>
    </source>
</evidence>
<feature type="compositionally biased region" description="Basic and acidic residues" evidence="1">
    <location>
        <begin position="204"/>
        <end position="221"/>
    </location>
</feature>
<sequence>MATAHEAGANNEVTAEATPSSRKRKAGSSGAASGRSSKRQATTPCRITRSRFKNMNKNSSTPESLNPGLEIKPRRRRAPGRGQQATETATRPQDTIIEASEALEELENKSAHESTTHERASEADVAAASRLAQAAVNGGLTTGFPTGNTLVFRLAESRECLTKKDMSRDIAEVVDDVEATQDNTSPTQPDISSPSPSTFKAHIHIADGKPEKYHRGNDPDKSCPVAASEVSPDLARVEAEEVARADTEAASEEKPTTKQPTPWLPDKADNFMPQWEWSTSGEVHSRSETTVVRKKEDKPVAISTPSFIRSGGVGSEIESPVQSNDPDSLKLRQLHGTKAGYAAVAEIVSPREIQALTVPLPPAVVQWKPDYHSVDGREYSPEVFEGDPEEFELEEWDDDVDP</sequence>
<protein>
    <submittedName>
        <fullName evidence="2">Uncharacterized protein</fullName>
    </submittedName>
</protein>
<evidence type="ECO:0000313" key="2">
    <source>
        <dbReference type="EMBL" id="KUI57482.1"/>
    </source>
</evidence>
<feature type="compositionally biased region" description="Basic and acidic residues" evidence="1">
    <location>
        <begin position="235"/>
        <end position="256"/>
    </location>
</feature>
<gene>
    <name evidence="2" type="ORF">VP1G_04793</name>
</gene>
<organism evidence="2 3">
    <name type="scientific">Cytospora mali</name>
    <name type="common">Apple Valsa canker fungus</name>
    <name type="synonym">Valsa mali</name>
    <dbReference type="NCBI Taxonomy" id="578113"/>
    <lineage>
        <taxon>Eukaryota</taxon>
        <taxon>Fungi</taxon>
        <taxon>Dikarya</taxon>
        <taxon>Ascomycota</taxon>
        <taxon>Pezizomycotina</taxon>
        <taxon>Sordariomycetes</taxon>
        <taxon>Sordariomycetidae</taxon>
        <taxon>Diaporthales</taxon>
        <taxon>Cytosporaceae</taxon>
        <taxon>Cytospora</taxon>
    </lineage>
</organism>
<name>A0A194V0M6_CYTMA</name>
<dbReference type="AlphaFoldDB" id="A0A194V0M6"/>
<dbReference type="OrthoDB" id="5244655at2759"/>
<feature type="compositionally biased region" description="Polar residues" evidence="1">
    <location>
        <begin position="55"/>
        <end position="64"/>
    </location>
</feature>
<proteinExistence type="predicted"/>
<feature type="region of interest" description="Disordered" evidence="1">
    <location>
        <begin position="1"/>
        <end position="127"/>
    </location>
</feature>
<feature type="compositionally biased region" description="Basic and acidic residues" evidence="1">
    <location>
        <begin position="283"/>
        <end position="299"/>
    </location>
</feature>
<feature type="compositionally biased region" description="Acidic residues" evidence="1">
    <location>
        <begin position="384"/>
        <end position="402"/>
    </location>
</feature>
<feature type="region of interest" description="Disordered" evidence="1">
    <location>
        <begin position="178"/>
        <end position="327"/>
    </location>
</feature>
<feature type="compositionally biased region" description="Polar residues" evidence="1">
    <location>
        <begin position="180"/>
        <end position="198"/>
    </location>
</feature>
<dbReference type="Proteomes" id="UP000078576">
    <property type="component" value="Unassembled WGS sequence"/>
</dbReference>